<reference evidence="4" key="1">
    <citation type="submission" date="2017-05" db="EMBL/GenBank/DDBJ databases">
        <authorList>
            <person name="Sharma S."/>
            <person name="Sidhu C."/>
            <person name="Pinnaka A.K."/>
        </authorList>
    </citation>
    <scope>NUCLEOTIDE SEQUENCE [LARGE SCALE GENOMIC DNA]</scope>
    <source>
        <strain evidence="4">AK93</strain>
    </source>
</reference>
<dbReference type="EMBL" id="NFZW01000015">
    <property type="protein sequence ID" value="RFA34607.1"/>
    <property type="molecule type" value="Genomic_DNA"/>
</dbReference>
<accession>A0A3E0WRJ6</accession>
<dbReference type="GO" id="GO:0016746">
    <property type="term" value="F:acyltransferase activity"/>
    <property type="evidence" value="ECO:0007669"/>
    <property type="project" value="UniProtKB-KW"/>
</dbReference>
<dbReference type="InterPro" id="IPR013747">
    <property type="entry name" value="ACP_syn_III_C"/>
</dbReference>
<evidence type="ECO:0000313" key="3">
    <source>
        <dbReference type="EMBL" id="RFA34607.1"/>
    </source>
</evidence>
<evidence type="ECO:0000256" key="1">
    <source>
        <dbReference type="ARBA" id="ARBA00022679"/>
    </source>
</evidence>
<gene>
    <name evidence="3" type="ORF">CAL65_14675</name>
</gene>
<dbReference type="Pfam" id="PF08541">
    <property type="entry name" value="ACP_syn_III_C"/>
    <property type="match status" value="1"/>
</dbReference>
<dbReference type="Proteomes" id="UP000256763">
    <property type="component" value="Unassembled WGS sequence"/>
</dbReference>
<feature type="domain" description="Beta-ketoacyl-[acyl-carrier-protein] synthase III C-terminal" evidence="2">
    <location>
        <begin position="6"/>
        <end position="96"/>
    </location>
</feature>
<keyword evidence="4" id="KW-1185">Reference proteome</keyword>
<keyword evidence="1" id="KW-0808">Transferase</keyword>
<dbReference type="OrthoDB" id="7055207at2"/>
<sequence length="98" mass="10496">MFSEALAEAEASVDDLRWVIAPFTGRTMFLKEFSEPLGFRPENSLLEFGCTLGHLGAGDQMVGLREMMTKNLASSGDLIGLLGVGVGQTWSAAVLEVC</sequence>
<dbReference type="AlphaFoldDB" id="A0A3E0WRJ6"/>
<organism evidence="3 4">
    <name type="scientific">Alkalilimnicola ehrlichii</name>
    <dbReference type="NCBI Taxonomy" id="351052"/>
    <lineage>
        <taxon>Bacteria</taxon>
        <taxon>Pseudomonadati</taxon>
        <taxon>Pseudomonadota</taxon>
        <taxon>Gammaproteobacteria</taxon>
        <taxon>Chromatiales</taxon>
        <taxon>Ectothiorhodospiraceae</taxon>
        <taxon>Alkalilimnicola</taxon>
    </lineage>
</organism>
<protein>
    <recommendedName>
        <fullName evidence="2">Beta-ketoacyl-[acyl-carrier-protein] synthase III C-terminal domain-containing protein</fullName>
    </recommendedName>
</protein>
<dbReference type="InterPro" id="IPR016039">
    <property type="entry name" value="Thiolase-like"/>
</dbReference>
<dbReference type="Gene3D" id="3.40.47.10">
    <property type="match status" value="1"/>
</dbReference>
<evidence type="ECO:0000259" key="2">
    <source>
        <dbReference type="Pfam" id="PF08541"/>
    </source>
</evidence>
<evidence type="ECO:0000313" key="4">
    <source>
        <dbReference type="Proteomes" id="UP000256763"/>
    </source>
</evidence>
<name>A0A3E0WRJ6_9GAMM</name>
<proteinExistence type="predicted"/>
<comment type="caution">
    <text evidence="3">The sequence shown here is derived from an EMBL/GenBank/DDBJ whole genome shotgun (WGS) entry which is preliminary data.</text>
</comment>
<dbReference type="SUPFAM" id="SSF53901">
    <property type="entry name" value="Thiolase-like"/>
    <property type="match status" value="1"/>
</dbReference>